<keyword evidence="2" id="KW-1185">Reference proteome</keyword>
<name>A0A9P4IIN7_9PEZI</name>
<dbReference type="OrthoDB" id="2426273at2759"/>
<comment type="caution">
    <text evidence="1">The sequence shown here is derived from an EMBL/GenBank/DDBJ whole genome shotgun (WGS) entry which is preliminary data.</text>
</comment>
<organism evidence="1 2">
    <name type="scientific">Rhizodiscina lignyota</name>
    <dbReference type="NCBI Taxonomy" id="1504668"/>
    <lineage>
        <taxon>Eukaryota</taxon>
        <taxon>Fungi</taxon>
        <taxon>Dikarya</taxon>
        <taxon>Ascomycota</taxon>
        <taxon>Pezizomycotina</taxon>
        <taxon>Dothideomycetes</taxon>
        <taxon>Pleosporomycetidae</taxon>
        <taxon>Aulographales</taxon>
        <taxon>Rhizodiscinaceae</taxon>
        <taxon>Rhizodiscina</taxon>
    </lineage>
</organism>
<reference evidence="1" key="1">
    <citation type="journal article" date="2020" name="Stud. Mycol.">
        <title>101 Dothideomycetes genomes: a test case for predicting lifestyles and emergence of pathogens.</title>
        <authorList>
            <person name="Haridas S."/>
            <person name="Albert R."/>
            <person name="Binder M."/>
            <person name="Bloem J."/>
            <person name="Labutti K."/>
            <person name="Salamov A."/>
            <person name="Andreopoulos B."/>
            <person name="Baker S."/>
            <person name="Barry K."/>
            <person name="Bills G."/>
            <person name="Bluhm B."/>
            <person name="Cannon C."/>
            <person name="Castanera R."/>
            <person name="Culley D."/>
            <person name="Daum C."/>
            <person name="Ezra D."/>
            <person name="Gonzalez J."/>
            <person name="Henrissat B."/>
            <person name="Kuo A."/>
            <person name="Liang C."/>
            <person name="Lipzen A."/>
            <person name="Lutzoni F."/>
            <person name="Magnuson J."/>
            <person name="Mondo S."/>
            <person name="Nolan M."/>
            <person name="Ohm R."/>
            <person name="Pangilinan J."/>
            <person name="Park H.-J."/>
            <person name="Ramirez L."/>
            <person name="Alfaro M."/>
            <person name="Sun H."/>
            <person name="Tritt A."/>
            <person name="Yoshinaga Y."/>
            <person name="Zwiers L.-H."/>
            <person name="Turgeon B."/>
            <person name="Goodwin S."/>
            <person name="Spatafora J."/>
            <person name="Crous P."/>
            <person name="Grigoriev I."/>
        </authorList>
    </citation>
    <scope>NUCLEOTIDE SEQUENCE</scope>
    <source>
        <strain evidence="1">CBS 133067</strain>
    </source>
</reference>
<dbReference type="PANTHER" id="PTHR39596:SF4">
    <property type="entry name" value="HET DOMAIN PROTEIN (AFU_ORTHOLOGUE AFUA_3G03140)-RELATED"/>
    <property type="match status" value="1"/>
</dbReference>
<dbReference type="PANTHER" id="PTHR39596">
    <property type="match status" value="1"/>
</dbReference>
<evidence type="ECO:0008006" key="3">
    <source>
        <dbReference type="Google" id="ProtNLM"/>
    </source>
</evidence>
<evidence type="ECO:0000313" key="1">
    <source>
        <dbReference type="EMBL" id="KAF2099167.1"/>
    </source>
</evidence>
<dbReference type="EMBL" id="ML978126">
    <property type="protein sequence ID" value="KAF2099167.1"/>
    <property type="molecule type" value="Genomic_DNA"/>
</dbReference>
<dbReference type="AlphaFoldDB" id="A0A9P4IIN7"/>
<proteinExistence type="predicted"/>
<evidence type="ECO:0000313" key="2">
    <source>
        <dbReference type="Proteomes" id="UP000799772"/>
    </source>
</evidence>
<dbReference type="Proteomes" id="UP000799772">
    <property type="component" value="Unassembled WGS sequence"/>
</dbReference>
<sequence>MASEVDEIQRHEQLAPLCVQLFQAISNPTEHLVQLNKRLSSLLPNLMLGGSSCMDGENLEKTVFQRASHILRRLPPTPMKLLAFRIAGRNPQAQTDTIAQRMRRAQWSPEWLIDDARHKLSSNSQMSNSEALSESELEMLKYTTQDIWGDLIVTNHIDDNSVALLVMLASQKTQLSPEFSYATYKYVDTLAQLLNEFEIFTDYIAFCHTTGELPHSTIYFPEGDVPINDPQRLNVVRTFLWGAWQRSTMLHLYGIVGAQLHHGSSADWNDLVAVRGVGRLEELSDSRLMDIDYRGASTSQYLCNWALELLRRSRTAIGLDFRCLLERFTSHFGDRPGRCSKSSSKSCLGDDPSSCQRFTGAETLAQSAHIPSCDSTCGRIFWNEASYLKVESPRAVRVDSSKKDLQYCVASEQTLAISHVWAHGQGGRPEDGINRCLHARYSDLATKHECDSYWIDSTCIPTDDRLRKEAIAKINTIFATSKAVLVSDQDVQSVDLANGDIGSLETVLSVLLVCDWNVRAWTMLEATRGNQAVHILCKGDETISLVDLTRRVWEDGSISLATLIGSAGHLIPTLDETQRKTAEEAGYILSQRHASRPGDDVIIWGLLNNSKNLGDVLNLWKDQRTVKTAYLMSSAPRIQNARGFGWAPSTPTILPQARHIRCDEIEQAYTARYHSYDGYGSYEGRITDSGLLSVWMYTEFDASLLEEYRERLCERYPAEWDIKFGQAPDTGQDIPEDAEVYGFPDAALAFETIAEILGDARVRVLKPAADDGRSLYIGGDDRGDYTGAVAAITASKDQGRSWHWLGVFKWVDENISFFEGGEMLIV</sequence>
<gene>
    <name evidence="1" type="ORF">NA57DRAFT_76399</name>
</gene>
<accession>A0A9P4IIN7</accession>
<protein>
    <recommendedName>
        <fullName evidence="3">Heterokaryon incompatibility domain-containing protein</fullName>
    </recommendedName>
</protein>